<gene>
    <name evidence="1" type="ORF">M5X16_22660</name>
</gene>
<comment type="caution">
    <text evidence="1">The sequence shown here is derived from an EMBL/GenBank/DDBJ whole genome shotgun (WGS) entry which is preliminary data.</text>
</comment>
<sequence length="141" mass="16243">MKEFNNLTDTLSFLQQQINSSLKEEVSDLTVKTLQENMQKEVYDVYQPKKYDRSGYQGGLIDPSNIEVKINGSLLSVESVRNDEDRNVSEIVETGKGYTYNFEYAGKPRPFTDTTREELRESNKLIHSMKNGLHKRGIKTD</sequence>
<dbReference type="RefSeq" id="WP_042227720.1">
    <property type="nucleotide sequence ID" value="NZ_CP026520.1"/>
</dbReference>
<protein>
    <recommendedName>
        <fullName evidence="3">HK97 gp10 family phage protein</fullName>
    </recommendedName>
</protein>
<organism evidence="1 2">
    <name type="scientific">Paenibacillus chitinolyticus</name>
    <dbReference type="NCBI Taxonomy" id="79263"/>
    <lineage>
        <taxon>Bacteria</taxon>
        <taxon>Bacillati</taxon>
        <taxon>Bacillota</taxon>
        <taxon>Bacilli</taxon>
        <taxon>Bacillales</taxon>
        <taxon>Paenibacillaceae</taxon>
        <taxon>Paenibacillus</taxon>
    </lineage>
</organism>
<name>A0ABT4FJ52_9BACL</name>
<proteinExistence type="predicted"/>
<evidence type="ECO:0000313" key="2">
    <source>
        <dbReference type="Proteomes" id="UP001527202"/>
    </source>
</evidence>
<dbReference type="Proteomes" id="UP001527202">
    <property type="component" value="Unassembled WGS sequence"/>
</dbReference>
<evidence type="ECO:0008006" key="3">
    <source>
        <dbReference type="Google" id="ProtNLM"/>
    </source>
</evidence>
<evidence type="ECO:0000313" key="1">
    <source>
        <dbReference type="EMBL" id="MCY9598557.1"/>
    </source>
</evidence>
<dbReference type="GeneID" id="95376013"/>
<dbReference type="EMBL" id="JAMDMJ010000033">
    <property type="protein sequence ID" value="MCY9598557.1"/>
    <property type="molecule type" value="Genomic_DNA"/>
</dbReference>
<accession>A0ABT4FJ52</accession>
<keyword evidence="2" id="KW-1185">Reference proteome</keyword>
<reference evidence="1 2" key="1">
    <citation type="submission" date="2022-05" db="EMBL/GenBank/DDBJ databases">
        <title>Genome Sequencing of Bee-Associated Microbes.</title>
        <authorList>
            <person name="Dunlap C."/>
        </authorList>
    </citation>
    <scope>NUCLEOTIDE SEQUENCE [LARGE SCALE GENOMIC DNA]</scope>
    <source>
        <strain evidence="1 2">NRRL B-23120</strain>
    </source>
</reference>